<accession>A0AAQ4D224</accession>
<evidence type="ECO:0000256" key="8">
    <source>
        <dbReference type="ARBA" id="ARBA00023034"/>
    </source>
</evidence>
<evidence type="ECO:0000256" key="1">
    <source>
        <dbReference type="ARBA" id="ARBA00004323"/>
    </source>
</evidence>
<organism evidence="10 11">
    <name type="scientific">Amblyomma americanum</name>
    <name type="common">Lone star tick</name>
    <dbReference type="NCBI Taxonomy" id="6943"/>
    <lineage>
        <taxon>Eukaryota</taxon>
        <taxon>Metazoa</taxon>
        <taxon>Ecdysozoa</taxon>
        <taxon>Arthropoda</taxon>
        <taxon>Chelicerata</taxon>
        <taxon>Arachnida</taxon>
        <taxon>Acari</taxon>
        <taxon>Parasitiformes</taxon>
        <taxon>Ixodida</taxon>
        <taxon>Ixodoidea</taxon>
        <taxon>Ixodidae</taxon>
        <taxon>Amblyomminae</taxon>
        <taxon>Amblyomma</taxon>
    </lineage>
</organism>
<evidence type="ECO:0008006" key="12">
    <source>
        <dbReference type="Google" id="ProtNLM"/>
    </source>
</evidence>
<evidence type="ECO:0000313" key="10">
    <source>
        <dbReference type="EMBL" id="KAK8756514.1"/>
    </source>
</evidence>
<dbReference type="GO" id="GO:0016758">
    <property type="term" value="F:hexosyltransferase activity"/>
    <property type="evidence" value="ECO:0007669"/>
    <property type="project" value="InterPro"/>
</dbReference>
<sequence>MASRALRREVLKGDVIIAPYEAIVQNSVKIFIDAIRWVHEQCAPHLRYFIHTNDTTLVDLLAAHEYIAALNETNERYFHCVPVQLVLVNRDTNSSSFVPEYLFRDDYWPTYCEGDAYIIHAKHLRSLVRGSEAIKQYPRLTQYVTGHLPVVARVGHKNITRKVRAEGVQQPADEVAPERPIFVSRLKSSSKWKPQWLKTLICYVGANETNEMTEKIVDKIKIHMLD</sequence>
<dbReference type="AlphaFoldDB" id="A0AAQ4D224"/>
<dbReference type="GO" id="GO:0000139">
    <property type="term" value="C:Golgi membrane"/>
    <property type="evidence" value="ECO:0007669"/>
    <property type="project" value="UniProtKB-SubCell"/>
</dbReference>
<dbReference type="Proteomes" id="UP001321473">
    <property type="component" value="Unassembled WGS sequence"/>
</dbReference>
<gene>
    <name evidence="10" type="ORF">V5799_000785</name>
</gene>
<proteinExistence type="inferred from homology"/>
<evidence type="ECO:0000256" key="6">
    <source>
        <dbReference type="ARBA" id="ARBA00022968"/>
    </source>
</evidence>
<evidence type="ECO:0000256" key="5">
    <source>
        <dbReference type="ARBA" id="ARBA00022692"/>
    </source>
</evidence>
<keyword evidence="7" id="KW-1133">Transmembrane helix</keyword>
<reference evidence="10 11" key="1">
    <citation type="journal article" date="2023" name="Arcadia Sci">
        <title>De novo assembly of a long-read Amblyomma americanum tick genome.</title>
        <authorList>
            <person name="Chou S."/>
            <person name="Poskanzer K.E."/>
            <person name="Rollins M."/>
            <person name="Thuy-Boun P.S."/>
        </authorList>
    </citation>
    <scope>NUCLEOTIDE SEQUENCE [LARGE SCALE GENOMIC DNA]</scope>
    <source>
        <strain evidence="10">F_SG_1</strain>
        <tissue evidence="10">Salivary glands</tissue>
    </source>
</reference>
<keyword evidence="5" id="KW-0812">Transmembrane</keyword>
<keyword evidence="8" id="KW-0333">Golgi apparatus</keyword>
<evidence type="ECO:0000256" key="4">
    <source>
        <dbReference type="ARBA" id="ARBA00022679"/>
    </source>
</evidence>
<keyword evidence="4" id="KW-0808">Transferase</keyword>
<comment type="subcellular location">
    <subcellularLocation>
        <location evidence="1">Golgi apparatus membrane</location>
        <topology evidence="1">Single-pass type II membrane protein</topology>
    </subcellularLocation>
</comment>
<keyword evidence="3" id="KW-0328">Glycosyltransferase</keyword>
<keyword evidence="9" id="KW-0472">Membrane</keyword>
<dbReference type="EMBL" id="JARKHS020036181">
    <property type="protein sequence ID" value="KAK8756514.1"/>
    <property type="molecule type" value="Genomic_DNA"/>
</dbReference>
<name>A0AAQ4D224_AMBAM</name>
<evidence type="ECO:0000313" key="11">
    <source>
        <dbReference type="Proteomes" id="UP001321473"/>
    </source>
</evidence>
<comment type="similarity">
    <text evidence="2">Belongs to the glycosyltransferase 31 family.</text>
</comment>
<evidence type="ECO:0000256" key="9">
    <source>
        <dbReference type="ARBA" id="ARBA00023136"/>
    </source>
</evidence>
<evidence type="ECO:0000256" key="3">
    <source>
        <dbReference type="ARBA" id="ARBA00022676"/>
    </source>
</evidence>
<protein>
    <recommendedName>
        <fullName evidence="12">Hexosyltransferase</fullName>
    </recommendedName>
</protein>
<evidence type="ECO:0000256" key="2">
    <source>
        <dbReference type="ARBA" id="ARBA00008661"/>
    </source>
</evidence>
<evidence type="ECO:0000256" key="7">
    <source>
        <dbReference type="ARBA" id="ARBA00022989"/>
    </source>
</evidence>
<keyword evidence="11" id="KW-1185">Reference proteome</keyword>
<comment type="caution">
    <text evidence="10">The sequence shown here is derived from an EMBL/GenBank/DDBJ whole genome shotgun (WGS) entry which is preliminary data.</text>
</comment>
<dbReference type="InterPro" id="IPR002659">
    <property type="entry name" value="Glyco_trans_31"/>
</dbReference>
<keyword evidence="6" id="KW-0735">Signal-anchor</keyword>
<dbReference type="Pfam" id="PF01762">
    <property type="entry name" value="Galactosyl_T"/>
    <property type="match status" value="1"/>
</dbReference>